<feature type="transmembrane region" description="Helical" evidence="1">
    <location>
        <begin position="12"/>
        <end position="38"/>
    </location>
</feature>
<dbReference type="EMBL" id="LN554847">
    <property type="protein sequence ID" value="CED56707.1"/>
    <property type="molecule type" value="Genomic_DNA"/>
</dbReference>
<evidence type="ECO:0000313" key="3">
    <source>
        <dbReference type="Proteomes" id="UP000032427"/>
    </source>
</evidence>
<dbReference type="PATRIC" id="fig|80852.17.peg.2784"/>
<protein>
    <submittedName>
        <fullName evidence="2">Uncharacterized protein</fullName>
    </submittedName>
</protein>
<feature type="transmembrane region" description="Helical" evidence="1">
    <location>
        <begin position="44"/>
        <end position="65"/>
    </location>
</feature>
<dbReference type="OrthoDB" id="5828728at2"/>
<dbReference type="KEGG" id="awd:AWOD_II_0048"/>
<dbReference type="AlphaFoldDB" id="A0A090I8X2"/>
<keyword evidence="1" id="KW-1133">Transmembrane helix</keyword>
<name>A0A090I8X2_9GAMM</name>
<dbReference type="GeneID" id="28542295"/>
<keyword evidence="1" id="KW-0812">Transmembrane</keyword>
<dbReference type="Proteomes" id="UP000032427">
    <property type="component" value="Chromosome 2"/>
</dbReference>
<dbReference type="HOGENOM" id="CLU_187781_0_0_6"/>
<gene>
    <name evidence="2" type="ORF">AWOD_II_0048</name>
</gene>
<keyword evidence="3" id="KW-1185">Reference proteome</keyword>
<keyword evidence="1" id="KW-0472">Membrane</keyword>
<reference evidence="3" key="1">
    <citation type="submission" date="2014-09" db="EMBL/GenBank/DDBJ databases">
        <authorList>
            <person name="Hjerde E."/>
        </authorList>
    </citation>
    <scope>NUCLEOTIDE SEQUENCE [LARGE SCALE GENOMIC DNA]</scope>
    <source>
        <strain evidence="3">06/09/139</strain>
    </source>
</reference>
<sequence>MTVSKGLLRDILGLALIISIVLATLDVLLDMLALFAYINHEDKIASVFFHESFYLLVFFIPPYFISKYISSQDKVEVIER</sequence>
<evidence type="ECO:0000313" key="2">
    <source>
        <dbReference type="EMBL" id="CED56707.1"/>
    </source>
</evidence>
<proteinExistence type="predicted"/>
<accession>A0A090I8X2</accession>
<organism evidence="2 3">
    <name type="scientific">Aliivibrio wodanis</name>
    <dbReference type="NCBI Taxonomy" id="80852"/>
    <lineage>
        <taxon>Bacteria</taxon>
        <taxon>Pseudomonadati</taxon>
        <taxon>Pseudomonadota</taxon>
        <taxon>Gammaproteobacteria</taxon>
        <taxon>Vibrionales</taxon>
        <taxon>Vibrionaceae</taxon>
        <taxon>Aliivibrio</taxon>
    </lineage>
</organism>
<evidence type="ECO:0000256" key="1">
    <source>
        <dbReference type="SAM" id="Phobius"/>
    </source>
</evidence>